<proteinExistence type="predicted"/>
<keyword evidence="2" id="KW-1185">Reference proteome</keyword>
<organism evidence="1 2">
    <name type="scientific">Bauhinia variegata</name>
    <name type="common">Purple orchid tree</name>
    <name type="synonym">Phanera variegata</name>
    <dbReference type="NCBI Taxonomy" id="167791"/>
    <lineage>
        <taxon>Eukaryota</taxon>
        <taxon>Viridiplantae</taxon>
        <taxon>Streptophyta</taxon>
        <taxon>Embryophyta</taxon>
        <taxon>Tracheophyta</taxon>
        <taxon>Spermatophyta</taxon>
        <taxon>Magnoliopsida</taxon>
        <taxon>eudicotyledons</taxon>
        <taxon>Gunneridae</taxon>
        <taxon>Pentapetalae</taxon>
        <taxon>rosids</taxon>
        <taxon>fabids</taxon>
        <taxon>Fabales</taxon>
        <taxon>Fabaceae</taxon>
        <taxon>Cercidoideae</taxon>
        <taxon>Cercideae</taxon>
        <taxon>Bauhiniinae</taxon>
        <taxon>Bauhinia</taxon>
    </lineage>
</organism>
<name>A0ACB9L5Y3_BAUVA</name>
<gene>
    <name evidence="1" type="ORF">L6164_028390</name>
</gene>
<reference evidence="1 2" key="1">
    <citation type="journal article" date="2022" name="DNA Res.">
        <title>Chromosomal-level genome assembly of the orchid tree Bauhinia variegata (Leguminosae; Cercidoideae) supports the allotetraploid origin hypothesis of Bauhinia.</title>
        <authorList>
            <person name="Zhong Y."/>
            <person name="Chen Y."/>
            <person name="Zheng D."/>
            <person name="Pang J."/>
            <person name="Liu Y."/>
            <person name="Luo S."/>
            <person name="Meng S."/>
            <person name="Qian L."/>
            <person name="Wei D."/>
            <person name="Dai S."/>
            <person name="Zhou R."/>
        </authorList>
    </citation>
    <scope>NUCLEOTIDE SEQUENCE [LARGE SCALE GENOMIC DNA]</scope>
    <source>
        <strain evidence="1">BV-YZ2020</strain>
    </source>
</reference>
<comment type="caution">
    <text evidence="1">The sequence shown here is derived from an EMBL/GenBank/DDBJ whole genome shotgun (WGS) entry which is preliminary data.</text>
</comment>
<dbReference type="Proteomes" id="UP000828941">
    <property type="component" value="Chromosome 12"/>
</dbReference>
<dbReference type="EMBL" id="CM039437">
    <property type="protein sequence ID" value="KAI4304998.1"/>
    <property type="molecule type" value="Genomic_DNA"/>
</dbReference>
<evidence type="ECO:0000313" key="1">
    <source>
        <dbReference type="EMBL" id="KAI4304998.1"/>
    </source>
</evidence>
<sequence length="107" mass="12480">MNENGLKLPIETNQVHCCCTSWRSSPLPLRWCLCTLASIPPYLELGTASTEIREHVLCDRFCKSYTRWIWHGEQLEMPSMFQREEVDVDVDDQLDDMIRDIGAKSFE</sequence>
<accession>A0ACB9L5Y3</accession>
<evidence type="ECO:0000313" key="2">
    <source>
        <dbReference type="Proteomes" id="UP000828941"/>
    </source>
</evidence>
<protein>
    <submittedName>
        <fullName evidence="1">Uncharacterized protein</fullName>
    </submittedName>
</protein>